<dbReference type="InterPro" id="IPR001828">
    <property type="entry name" value="ANF_lig-bd_rcpt"/>
</dbReference>
<dbReference type="Pfam" id="PF01094">
    <property type="entry name" value="ANF_receptor"/>
    <property type="match status" value="1"/>
</dbReference>
<evidence type="ECO:0000256" key="4">
    <source>
        <dbReference type="ARBA" id="ARBA00023136"/>
    </source>
</evidence>
<dbReference type="OrthoDB" id="5984008at2759"/>
<keyword evidence="7" id="KW-0675">Receptor</keyword>
<evidence type="ECO:0000259" key="6">
    <source>
        <dbReference type="Pfam" id="PF01094"/>
    </source>
</evidence>
<comment type="subcellular location">
    <subcellularLocation>
        <location evidence="1">Membrane</location>
    </subcellularLocation>
</comment>
<evidence type="ECO:0000256" key="1">
    <source>
        <dbReference type="ARBA" id="ARBA00004370"/>
    </source>
</evidence>
<dbReference type="GO" id="GO:0016020">
    <property type="term" value="C:membrane"/>
    <property type="evidence" value="ECO:0007669"/>
    <property type="project" value="UniProtKB-SubCell"/>
</dbReference>
<name>A0A6A4VHL5_AMPAM</name>
<feature type="domain" description="Receptor ligand binding region" evidence="6">
    <location>
        <begin position="58"/>
        <end position="146"/>
    </location>
</feature>
<gene>
    <name evidence="7" type="primary">Gyc76C_0</name>
    <name evidence="7" type="ORF">FJT64_010814</name>
</gene>
<keyword evidence="3" id="KW-1133">Transmembrane helix</keyword>
<dbReference type="PANTHER" id="PTHR30483">
    <property type="entry name" value="LEUCINE-SPECIFIC-BINDING PROTEIN"/>
    <property type="match status" value="1"/>
</dbReference>
<evidence type="ECO:0000256" key="3">
    <source>
        <dbReference type="ARBA" id="ARBA00022989"/>
    </source>
</evidence>
<protein>
    <submittedName>
        <fullName evidence="7">Receptor-type guanylate cyclase Gyc76C</fullName>
    </submittedName>
</protein>
<accession>A0A6A4VHL5</accession>
<dbReference type="Gene3D" id="3.40.50.2300">
    <property type="match status" value="1"/>
</dbReference>
<dbReference type="InterPro" id="IPR051010">
    <property type="entry name" value="BCAA_transport"/>
</dbReference>
<keyword evidence="4" id="KW-0472">Membrane</keyword>
<dbReference type="Proteomes" id="UP000440578">
    <property type="component" value="Unassembled WGS sequence"/>
</dbReference>
<comment type="caution">
    <text evidence="7">The sequence shown here is derived from an EMBL/GenBank/DDBJ whole genome shotgun (WGS) entry which is preliminary data.</text>
</comment>
<evidence type="ECO:0000313" key="8">
    <source>
        <dbReference type="Proteomes" id="UP000440578"/>
    </source>
</evidence>
<keyword evidence="5" id="KW-0732">Signal</keyword>
<evidence type="ECO:0000313" key="7">
    <source>
        <dbReference type="EMBL" id="KAF0291044.1"/>
    </source>
</evidence>
<sequence>MAAASAGAVLVATMRCALLVPLAAALCALRPAAGEPIKIGYLTAFKGTREKLGLTISGAISLAIERINNRTDLLAGHTLELGYADTEGTAKVGTRRLVEMICNDTVAFFGPEDSCLIEANVAAAFNLPMISYVSTSQCAGTVNQSDQTSAT</sequence>
<keyword evidence="8" id="KW-1185">Reference proteome</keyword>
<evidence type="ECO:0000256" key="5">
    <source>
        <dbReference type="SAM" id="SignalP"/>
    </source>
</evidence>
<organism evidence="7 8">
    <name type="scientific">Amphibalanus amphitrite</name>
    <name type="common">Striped barnacle</name>
    <name type="synonym">Balanus amphitrite</name>
    <dbReference type="NCBI Taxonomy" id="1232801"/>
    <lineage>
        <taxon>Eukaryota</taxon>
        <taxon>Metazoa</taxon>
        <taxon>Ecdysozoa</taxon>
        <taxon>Arthropoda</taxon>
        <taxon>Crustacea</taxon>
        <taxon>Multicrustacea</taxon>
        <taxon>Cirripedia</taxon>
        <taxon>Thoracica</taxon>
        <taxon>Thoracicalcarea</taxon>
        <taxon>Balanomorpha</taxon>
        <taxon>Balanoidea</taxon>
        <taxon>Balanidae</taxon>
        <taxon>Amphibalaninae</taxon>
        <taxon>Amphibalanus</taxon>
    </lineage>
</organism>
<keyword evidence="2" id="KW-0812">Transmembrane</keyword>
<dbReference type="AlphaFoldDB" id="A0A6A4VHL5"/>
<proteinExistence type="predicted"/>
<dbReference type="InterPro" id="IPR028082">
    <property type="entry name" value="Peripla_BP_I"/>
</dbReference>
<dbReference type="PANTHER" id="PTHR30483:SF6">
    <property type="entry name" value="PERIPLASMIC BINDING PROTEIN OF ABC TRANSPORTER FOR NATURAL AMINO ACIDS"/>
    <property type="match status" value="1"/>
</dbReference>
<reference evidence="7 8" key="1">
    <citation type="submission" date="2019-07" db="EMBL/GenBank/DDBJ databases">
        <title>Draft genome assembly of a fouling barnacle, Amphibalanus amphitrite (Darwin, 1854): The first reference genome for Thecostraca.</title>
        <authorList>
            <person name="Kim W."/>
        </authorList>
    </citation>
    <scope>NUCLEOTIDE SEQUENCE [LARGE SCALE GENOMIC DNA]</scope>
    <source>
        <strain evidence="7">SNU_AA5</strain>
        <tissue evidence="7">Soma without cirri and trophi</tissue>
    </source>
</reference>
<dbReference type="EMBL" id="VIIS01001914">
    <property type="protein sequence ID" value="KAF0291044.1"/>
    <property type="molecule type" value="Genomic_DNA"/>
</dbReference>
<feature type="chain" id="PRO_5025399923" evidence="5">
    <location>
        <begin position="35"/>
        <end position="151"/>
    </location>
</feature>
<dbReference type="SUPFAM" id="SSF53822">
    <property type="entry name" value="Periplasmic binding protein-like I"/>
    <property type="match status" value="1"/>
</dbReference>
<feature type="signal peptide" evidence="5">
    <location>
        <begin position="1"/>
        <end position="34"/>
    </location>
</feature>
<evidence type="ECO:0000256" key="2">
    <source>
        <dbReference type="ARBA" id="ARBA00022692"/>
    </source>
</evidence>